<sequence>MKDNSINNPFYIQIQKEINRIERKTRKYALLFYFIRIIQIAFTATITIVSGIAEIEDITTAKVTLILGAVATAVTAFDTLFQTDNKKNTYKLVLFELRSIRAELVYYYIKNKMIDNNILEMLFNKYQKANDYARDLITIDLDSSNPAEKK</sequence>
<dbReference type="EMBL" id="CP096203">
    <property type="protein sequence ID" value="UPQ75980.1"/>
    <property type="molecule type" value="Genomic_DNA"/>
</dbReference>
<feature type="transmembrane region" description="Helical" evidence="1">
    <location>
        <begin position="59"/>
        <end position="81"/>
    </location>
</feature>
<dbReference type="NCBIfam" id="NF033634">
    <property type="entry name" value="SLATT_1"/>
    <property type="match status" value="1"/>
</dbReference>
<keyword evidence="1" id="KW-0472">Membrane</keyword>
<keyword evidence="4" id="KW-1185">Reference proteome</keyword>
<feature type="domain" description="SMODS and SLOG-associating 2TM effector" evidence="2">
    <location>
        <begin position="15"/>
        <end position="129"/>
    </location>
</feature>
<dbReference type="RefSeq" id="WP_248392505.1">
    <property type="nucleotide sequence ID" value="NZ_CP096203.1"/>
</dbReference>
<evidence type="ECO:0000313" key="4">
    <source>
        <dbReference type="Proteomes" id="UP000830552"/>
    </source>
</evidence>
<evidence type="ECO:0000259" key="2">
    <source>
        <dbReference type="Pfam" id="PF18142"/>
    </source>
</evidence>
<dbReference type="InterPro" id="IPR041622">
    <property type="entry name" value="SLATT_fungi"/>
</dbReference>
<dbReference type="Proteomes" id="UP000830552">
    <property type="component" value="Chromosome"/>
</dbReference>
<proteinExistence type="predicted"/>
<reference evidence="3" key="1">
    <citation type="submission" date="2022-04" db="EMBL/GenBank/DDBJ databases">
        <title>Evolutionary, genomic, and biogeographic characterization of Chryseobacterium nepalense represented by a plastic-degrading bacterium AC3.</title>
        <authorList>
            <person name="Yin Z."/>
            <person name="Liu X."/>
            <person name="Wang D."/>
            <person name="Xie Z."/>
        </authorList>
    </citation>
    <scope>NUCLEOTIDE SEQUENCE</scope>
    <source>
        <strain evidence="3">AC3</strain>
    </source>
</reference>
<accession>A0ABY4K5A6</accession>
<evidence type="ECO:0000313" key="3">
    <source>
        <dbReference type="EMBL" id="UPQ75980.1"/>
    </source>
</evidence>
<evidence type="ECO:0000256" key="1">
    <source>
        <dbReference type="SAM" id="Phobius"/>
    </source>
</evidence>
<dbReference type="Pfam" id="PF18142">
    <property type="entry name" value="SLATT_fungal"/>
    <property type="match status" value="1"/>
</dbReference>
<feature type="transmembrane region" description="Helical" evidence="1">
    <location>
        <begin position="30"/>
        <end position="53"/>
    </location>
</feature>
<keyword evidence="1" id="KW-0812">Transmembrane</keyword>
<organism evidence="3 4">
    <name type="scientific">Chryseobacterium nepalense</name>
    <dbReference type="NCBI Taxonomy" id="1854498"/>
    <lineage>
        <taxon>Bacteria</taxon>
        <taxon>Pseudomonadati</taxon>
        <taxon>Bacteroidota</taxon>
        <taxon>Flavobacteriia</taxon>
        <taxon>Flavobacteriales</taxon>
        <taxon>Weeksellaceae</taxon>
        <taxon>Chryseobacterium group</taxon>
        <taxon>Chryseobacterium</taxon>
    </lineage>
</organism>
<keyword evidence="1" id="KW-1133">Transmembrane helix</keyword>
<protein>
    <submittedName>
        <fullName evidence="3">DUF4231 domain-containing protein</fullName>
    </submittedName>
</protein>
<gene>
    <name evidence="3" type="ORF">M0D58_00205</name>
</gene>
<name>A0ABY4K5A6_9FLAO</name>